<accession>A0A2P6R6F0</accession>
<name>A0A2P6R6F0_ROSCH</name>
<dbReference type="EMBL" id="PDCK01000041">
    <property type="protein sequence ID" value="PRQ41992.1"/>
    <property type="molecule type" value="Genomic_DNA"/>
</dbReference>
<evidence type="ECO:0000313" key="2">
    <source>
        <dbReference type="Proteomes" id="UP000238479"/>
    </source>
</evidence>
<proteinExistence type="predicted"/>
<dbReference type="Proteomes" id="UP000238479">
    <property type="component" value="Chromosome 3"/>
</dbReference>
<evidence type="ECO:0000313" key="1">
    <source>
        <dbReference type="EMBL" id="PRQ41992.1"/>
    </source>
</evidence>
<sequence>MMHGNAKMLAFPVSEAETGRKRVGNARKRVSEFGNGLETSVSNVETPECK</sequence>
<organism evidence="1 2">
    <name type="scientific">Rosa chinensis</name>
    <name type="common">China rose</name>
    <dbReference type="NCBI Taxonomy" id="74649"/>
    <lineage>
        <taxon>Eukaryota</taxon>
        <taxon>Viridiplantae</taxon>
        <taxon>Streptophyta</taxon>
        <taxon>Embryophyta</taxon>
        <taxon>Tracheophyta</taxon>
        <taxon>Spermatophyta</taxon>
        <taxon>Magnoliopsida</taxon>
        <taxon>eudicotyledons</taxon>
        <taxon>Gunneridae</taxon>
        <taxon>Pentapetalae</taxon>
        <taxon>rosids</taxon>
        <taxon>fabids</taxon>
        <taxon>Rosales</taxon>
        <taxon>Rosaceae</taxon>
        <taxon>Rosoideae</taxon>
        <taxon>Rosoideae incertae sedis</taxon>
        <taxon>Rosa</taxon>
    </lineage>
</organism>
<reference evidence="1 2" key="1">
    <citation type="journal article" date="2018" name="Nat. Genet.">
        <title>The Rosa genome provides new insights in the design of modern roses.</title>
        <authorList>
            <person name="Bendahmane M."/>
        </authorList>
    </citation>
    <scope>NUCLEOTIDE SEQUENCE [LARGE SCALE GENOMIC DNA]</scope>
    <source>
        <strain evidence="2">cv. Old Blush</strain>
    </source>
</reference>
<dbReference type="AlphaFoldDB" id="A0A2P6R6F0"/>
<gene>
    <name evidence="1" type="ORF">RchiOBHm_Chr3g0452791</name>
</gene>
<dbReference type="Gramene" id="PRQ41992">
    <property type="protein sequence ID" value="PRQ41992"/>
    <property type="gene ID" value="RchiOBHm_Chr3g0452791"/>
</dbReference>
<keyword evidence="2" id="KW-1185">Reference proteome</keyword>
<comment type="caution">
    <text evidence="1">The sequence shown here is derived from an EMBL/GenBank/DDBJ whole genome shotgun (WGS) entry which is preliminary data.</text>
</comment>
<protein>
    <submittedName>
        <fullName evidence="1">Uncharacterized protein</fullName>
    </submittedName>
</protein>